<keyword evidence="2 5" id="KW-0521">NADP</keyword>
<organism evidence="12 13">
    <name type="scientific">Gordonia jinhuaensis</name>
    <dbReference type="NCBI Taxonomy" id="1517702"/>
    <lineage>
        <taxon>Bacteria</taxon>
        <taxon>Bacillati</taxon>
        <taxon>Actinomycetota</taxon>
        <taxon>Actinomycetes</taxon>
        <taxon>Mycobacteriales</taxon>
        <taxon>Gordoniaceae</taxon>
        <taxon>Gordonia</taxon>
    </lineage>
</organism>
<evidence type="ECO:0000256" key="6">
    <source>
        <dbReference type="NCBIfam" id="TIGR00112"/>
    </source>
</evidence>
<evidence type="ECO:0000256" key="3">
    <source>
        <dbReference type="ARBA" id="ARBA00023002"/>
    </source>
</evidence>
<dbReference type="Proteomes" id="UP000621454">
    <property type="component" value="Unassembled WGS sequence"/>
</dbReference>
<evidence type="ECO:0000313" key="13">
    <source>
        <dbReference type="Proteomes" id="UP000621454"/>
    </source>
</evidence>
<feature type="domain" description="Pyrroline-5-carboxylate reductase catalytic N-terminal" evidence="10">
    <location>
        <begin position="10"/>
        <end position="106"/>
    </location>
</feature>
<reference evidence="12" key="1">
    <citation type="journal article" date="2014" name="Int. J. Syst. Evol. Microbiol.">
        <title>Complete genome sequence of Corynebacterium casei LMG S-19264T (=DSM 44701T), isolated from a smear-ripened cheese.</title>
        <authorList>
            <consortium name="US DOE Joint Genome Institute (JGI-PGF)"/>
            <person name="Walter F."/>
            <person name="Albersmeier A."/>
            <person name="Kalinowski J."/>
            <person name="Ruckert C."/>
        </authorList>
    </citation>
    <scope>NUCLEOTIDE SEQUENCE</scope>
    <source>
        <strain evidence="12">CGMCC 1.12827</strain>
    </source>
</reference>
<dbReference type="FunFam" id="1.10.3730.10:FF:000001">
    <property type="entry name" value="Pyrroline-5-carboxylate reductase"/>
    <property type="match status" value="1"/>
</dbReference>
<feature type="compositionally biased region" description="Low complexity" evidence="9">
    <location>
        <begin position="271"/>
        <end position="285"/>
    </location>
</feature>
<accession>A0A916WQN9</accession>
<evidence type="ECO:0000256" key="5">
    <source>
        <dbReference type="HAMAP-Rule" id="MF_01925"/>
    </source>
</evidence>
<dbReference type="PIRSF" id="PIRSF000193">
    <property type="entry name" value="Pyrrol-5-carb_rd"/>
    <property type="match status" value="1"/>
</dbReference>
<dbReference type="InterPro" id="IPR028939">
    <property type="entry name" value="P5C_Rdtase_cat_N"/>
</dbReference>
<dbReference type="Gene3D" id="3.40.50.720">
    <property type="entry name" value="NAD(P)-binding Rossmann-like Domain"/>
    <property type="match status" value="1"/>
</dbReference>
<dbReference type="PANTHER" id="PTHR11645">
    <property type="entry name" value="PYRROLINE-5-CARBOXYLATE REDUCTASE"/>
    <property type="match status" value="1"/>
</dbReference>
<dbReference type="Pfam" id="PF03807">
    <property type="entry name" value="F420_oxidored"/>
    <property type="match status" value="1"/>
</dbReference>
<dbReference type="GO" id="GO:0005737">
    <property type="term" value="C:cytoplasm"/>
    <property type="evidence" value="ECO:0007669"/>
    <property type="project" value="UniProtKB-SubCell"/>
</dbReference>
<dbReference type="GO" id="GO:0004735">
    <property type="term" value="F:pyrroline-5-carboxylate reductase activity"/>
    <property type="evidence" value="ECO:0007669"/>
    <property type="project" value="UniProtKB-UniRule"/>
</dbReference>
<evidence type="ECO:0000256" key="2">
    <source>
        <dbReference type="ARBA" id="ARBA00022857"/>
    </source>
</evidence>
<dbReference type="SUPFAM" id="SSF51735">
    <property type="entry name" value="NAD(P)-binding Rossmann-fold domains"/>
    <property type="match status" value="1"/>
</dbReference>
<evidence type="ECO:0000256" key="7">
    <source>
        <dbReference type="PIRSR" id="PIRSR000193-1"/>
    </source>
</evidence>
<comment type="pathway">
    <text evidence="5 8">Amino-acid biosynthesis; L-proline biosynthesis; L-proline from L-glutamate 5-semialdehyde: step 1/1.</text>
</comment>
<protein>
    <recommendedName>
        <fullName evidence="5 6">Pyrroline-5-carboxylate reductase</fullName>
        <shortName evidence="5">P5C reductase</shortName>
        <shortName evidence="5">P5CR</shortName>
        <ecNumber evidence="5 6">1.5.1.2</ecNumber>
    </recommendedName>
    <alternativeName>
        <fullName evidence="5">PCA reductase</fullName>
    </alternativeName>
</protein>
<evidence type="ECO:0000259" key="10">
    <source>
        <dbReference type="Pfam" id="PF03807"/>
    </source>
</evidence>
<dbReference type="SUPFAM" id="SSF48179">
    <property type="entry name" value="6-phosphogluconate dehydrogenase C-terminal domain-like"/>
    <property type="match status" value="1"/>
</dbReference>
<keyword evidence="5 8" id="KW-0028">Amino-acid biosynthesis</keyword>
<dbReference type="PANTHER" id="PTHR11645:SF0">
    <property type="entry name" value="PYRROLINE-5-CARBOXYLATE REDUCTASE 3"/>
    <property type="match status" value="1"/>
</dbReference>
<keyword evidence="13" id="KW-1185">Reference proteome</keyword>
<keyword evidence="5" id="KW-0963">Cytoplasm</keyword>
<feature type="domain" description="Pyrroline-5-carboxylate reductase dimerisation" evidence="11">
    <location>
        <begin position="169"/>
        <end position="272"/>
    </location>
</feature>
<feature type="binding site" evidence="7">
    <location>
        <begin position="74"/>
        <end position="77"/>
    </location>
    <ligand>
        <name>NADP(+)</name>
        <dbReference type="ChEBI" id="CHEBI:58349"/>
    </ligand>
</feature>
<dbReference type="HAMAP" id="MF_01925">
    <property type="entry name" value="P5C_reductase"/>
    <property type="match status" value="1"/>
</dbReference>
<dbReference type="InterPro" id="IPR008927">
    <property type="entry name" value="6-PGluconate_DH-like_C_sf"/>
</dbReference>
<evidence type="ECO:0000313" key="12">
    <source>
        <dbReference type="EMBL" id="GGB21429.1"/>
    </source>
</evidence>
<comment type="similarity">
    <text evidence="1 5 8">Belongs to the pyrroline-5-carboxylate reductase family.</text>
</comment>
<name>A0A916WQN9_9ACTN</name>
<dbReference type="InterPro" id="IPR000304">
    <property type="entry name" value="Pyrroline-COOH_reductase"/>
</dbReference>
<gene>
    <name evidence="5 12" type="primary">proC</name>
    <name evidence="12" type="ORF">GCM10011489_06990</name>
</gene>
<evidence type="ECO:0000256" key="1">
    <source>
        <dbReference type="ARBA" id="ARBA00005525"/>
    </source>
</evidence>
<dbReference type="InterPro" id="IPR029036">
    <property type="entry name" value="P5CR_dimer"/>
</dbReference>
<evidence type="ECO:0000256" key="8">
    <source>
        <dbReference type="RuleBase" id="RU003903"/>
    </source>
</evidence>
<dbReference type="NCBIfam" id="TIGR00112">
    <property type="entry name" value="proC"/>
    <property type="match status" value="1"/>
</dbReference>
<proteinExistence type="inferred from homology"/>
<sequence>MEVLLIMSQRIAIVGGGRIGEALLAGLLESGTQVKDLVVVEHSAARAAEIADTYGVLTTDLTTAVEGASVVVVAVKPKDVDGVIEALSRLDDDDDLEHVIVSLAAGVTISHYENKLPAGFPIIRVMPNTAMLVGESMSGVSAGRFASQENIDLVVAMMSSVGKVLVVPESQMDAVTAISGSGPAYAFFLAEAMVDAGVGLGLTRAQATQLAAQTIKGAGILLTDSGSSPTDLRAAVTSPGGTTAAALREFERHAVRSAVNEAAFACAARSAEGAGGASASSEGAAVSPDRS</sequence>
<comment type="subcellular location">
    <subcellularLocation>
        <location evidence="5">Cytoplasm</location>
    </subcellularLocation>
</comment>
<dbReference type="InterPro" id="IPR053790">
    <property type="entry name" value="P5CR-like_CS"/>
</dbReference>
<evidence type="ECO:0000259" key="11">
    <source>
        <dbReference type="Pfam" id="PF14748"/>
    </source>
</evidence>
<evidence type="ECO:0000256" key="9">
    <source>
        <dbReference type="SAM" id="MobiDB-lite"/>
    </source>
</evidence>
<keyword evidence="3 5" id="KW-0560">Oxidoreductase</keyword>
<dbReference type="Gene3D" id="1.10.3730.10">
    <property type="entry name" value="ProC C-terminal domain-like"/>
    <property type="match status" value="1"/>
</dbReference>
<reference evidence="12" key="2">
    <citation type="submission" date="2020-09" db="EMBL/GenBank/DDBJ databases">
        <authorList>
            <person name="Sun Q."/>
            <person name="Zhou Y."/>
        </authorList>
    </citation>
    <scope>NUCLEOTIDE SEQUENCE</scope>
    <source>
        <strain evidence="12">CGMCC 1.12827</strain>
    </source>
</reference>
<dbReference type="InterPro" id="IPR036291">
    <property type="entry name" value="NAD(P)-bd_dom_sf"/>
</dbReference>
<dbReference type="GO" id="GO:0055129">
    <property type="term" value="P:L-proline biosynthetic process"/>
    <property type="evidence" value="ECO:0007669"/>
    <property type="project" value="UniProtKB-UniRule"/>
</dbReference>
<keyword evidence="5 8" id="KW-0641">Proline biosynthesis</keyword>
<dbReference type="Pfam" id="PF14748">
    <property type="entry name" value="P5CR_dimer"/>
    <property type="match status" value="1"/>
</dbReference>
<feature type="region of interest" description="Disordered" evidence="9">
    <location>
        <begin position="271"/>
        <end position="291"/>
    </location>
</feature>
<dbReference type="AlphaFoldDB" id="A0A916WQN9"/>
<comment type="catalytic activity">
    <reaction evidence="5 8">
        <text>L-proline + NADP(+) = (S)-1-pyrroline-5-carboxylate + NADPH + 2 H(+)</text>
        <dbReference type="Rhea" id="RHEA:14109"/>
        <dbReference type="ChEBI" id="CHEBI:15378"/>
        <dbReference type="ChEBI" id="CHEBI:17388"/>
        <dbReference type="ChEBI" id="CHEBI:57783"/>
        <dbReference type="ChEBI" id="CHEBI:58349"/>
        <dbReference type="ChEBI" id="CHEBI:60039"/>
        <dbReference type="EC" id="1.5.1.2"/>
    </reaction>
</comment>
<dbReference type="PROSITE" id="PS00521">
    <property type="entry name" value="P5CR"/>
    <property type="match status" value="1"/>
</dbReference>
<evidence type="ECO:0000256" key="4">
    <source>
        <dbReference type="ARBA" id="ARBA00058118"/>
    </source>
</evidence>
<dbReference type="EC" id="1.5.1.2" evidence="5 6"/>
<comment type="catalytic activity">
    <reaction evidence="5">
        <text>L-proline + NAD(+) = (S)-1-pyrroline-5-carboxylate + NADH + 2 H(+)</text>
        <dbReference type="Rhea" id="RHEA:14105"/>
        <dbReference type="ChEBI" id="CHEBI:15378"/>
        <dbReference type="ChEBI" id="CHEBI:17388"/>
        <dbReference type="ChEBI" id="CHEBI:57540"/>
        <dbReference type="ChEBI" id="CHEBI:57945"/>
        <dbReference type="ChEBI" id="CHEBI:60039"/>
        <dbReference type="EC" id="1.5.1.2"/>
    </reaction>
</comment>
<comment type="caution">
    <text evidence="12">The sequence shown here is derived from an EMBL/GenBank/DDBJ whole genome shotgun (WGS) entry which is preliminary data.</text>
</comment>
<comment type="function">
    <text evidence="4 5">Catalyzes the reduction of 1-pyrroline-5-carboxylate (PCA) to L-proline.</text>
</comment>
<dbReference type="EMBL" id="BMGC01000003">
    <property type="protein sequence ID" value="GGB21429.1"/>
    <property type="molecule type" value="Genomic_DNA"/>
</dbReference>